<dbReference type="InterPro" id="IPR023577">
    <property type="entry name" value="CYTH_domain"/>
</dbReference>
<dbReference type="Proteomes" id="UP000004705">
    <property type="component" value="Chromosome"/>
</dbReference>
<protein>
    <submittedName>
        <fullName evidence="2">Adenylate cyclase, class 2 (Thermophilic)</fullName>
    </submittedName>
</protein>
<dbReference type="RefSeq" id="WP_005444848.1">
    <property type="nucleotide sequence ID" value="NZ_CM001466.1"/>
</dbReference>
<dbReference type="OrthoDB" id="2988223at2"/>
<gene>
    <name evidence="2" type="ORF">SacazDRAFT_04238</name>
</gene>
<evidence type="ECO:0000313" key="3">
    <source>
        <dbReference type="Proteomes" id="UP000004705"/>
    </source>
</evidence>
<sequence>MPIEYEAKALGVDRKKVTDLLNSLATVVPPRTLQRRYVYDIVPGDASTWMRLRQTHAGATLSIKRIDHDGIDGTHEWEVTVGDFDTTDVMLRMLGYTPKAYQENYRTTWEIAGVRYELDEWPKIPPYLEIEGEDVASVREAAEWLEIDPDTLTGMNTTKVYAHYGLDLADFPQLRFD</sequence>
<evidence type="ECO:0000313" key="2">
    <source>
        <dbReference type="EMBL" id="EHY91086.1"/>
    </source>
</evidence>
<evidence type="ECO:0000259" key="1">
    <source>
        <dbReference type="Pfam" id="PF01928"/>
    </source>
</evidence>
<dbReference type="CDD" id="cd07890">
    <property type="entry name" value="CYTH-like_AC_IV-like"/>
    <property type="match status" value="1"/>
</dbReference>
<name>H8GFQ1_9PSEU</name>
<proteinExistence type="predicted"/>
<dbReference type="InterPro" id="IPR008173">
    <property type="entry name" value="Adenylyl_cyclase_CyaB"/>
</dbReference>
<dbReference type="Gene3D" id="2.40.320.10">
    <property type="entry name" value="Hypothetical Protein Pfu-838710-001"/>
    <property type="match status" value="1"/>
</dbReference>
<organism evidence="2 3">
    <name type="scientific">Saccharomonospora azurea NA-128</name>
    <dbReference type="NCBI Taxonomy" id="882081"/>
    <lineage>
        <taxon>Bacteria</taxon>
        <taxon>Bacillati</taxon>
        <taxon>Actinomycetota</taxon>
        <taxon>Actinomycetes</taxon>
        <taxon>Pseudonocardiales</taxon>
        <taxon>Pseudonocardiaceae</taxon>
        <taxon>Saccharomonospora</taxon>
    </lineage>
</organism>
<feature type="domain" description="CYTH" evidence="1">
    <location>
        <begin position="3"/>
        <end position="144"/>
    </location>
</feature>
<dbReference type="Pfam" id="PF01928">
    <property type="entry name" value="CYTH"/>
    <property type="match status" value="1"/>
</dbReference>
<accession>H8GFQ1</accession>
<reference evidence="2 3" key="1">
    <citation type="journal article" date="2012" name="Stand. Genomic Sci.">
        <title>Genome sequence of the soil bacterium Saccharomonospora azurea type strain (NA-128(T)).</title>
        <authorList>
            <person name="Klenk H.P."/>
            <person name="Held B."/>
            <person name="Lucas S."/>
            <person name="Lapidus A."/>
            <person name="Copeland A."/>
            <person name="Hammon N."/>
            <person name="Pitluck S."/>
            <person name="Goodwin L.A."/>
            <person name="Han C."/>
            <person name="Tapia R."/>
            <person name="Brambilla E.M."/>
            <person name="Potter G."/>
            <person name="Land M."/>
            <person name="Ivanova N."/>
            <person name="Rohde M."/>
            <person name="Goker M."/>
            <person name="Detter J.C."/>
            <person name="Kyrpides N.C."/>
            <person name="Woyke T."/>
        </authorList>
    </citation>
    <scope>NUCLEOTIDE SEQUENCE [LARGE SCALE GENOMIC DNA]</scope>
    <source>
        <strain evidence="2 3">NA-128</strain>
    </source>
</reference>
<dbReference type="HOGENOM" id="CLU_103775_0_0_11"/>
<keyword evidence="3" id="KW-1185">Reference proteome</keyword>
<dbReference type="EMBL" id="CM001466">
    <property type="protein sequence ID" value="EHY91086.1"/>
    <property type="molecule type" value="Genomic_DNA"/>
</dbReference>
<dbReference type="AlphaFoldDB" id="H8GFQ1"/>
<dbReference type="InterPro" id="IPR033469">
    <property type="entry name" value="CYTH-like_dom_sf"/>
</dbReference>
<dbReference type="SUPFAM" id="SSF55154">
    <property type="entry name" value="CYTH-like phosphatases"/>
    <property type="match status" value="1"/>
</dbReference>